<reference evidence="2 3" key="1">
    <citation type="submission" date="2018-03" db="EMBL/GenBank/DDBJ databases">
        <title>Genomic Encyclopedia of Archaeal and Bacterial Type Strains, Phase II (KMG-II): from individual species to whole genera.</title>
        <authorList>
            <person name="Goeker M."/>
        </authorList>
    </citation>
    <scope>NUCLEOTIDE SEQUENCE [LARGE SCALE GENOMIC DNA]</scope>
    <source>
        <strain evidence="2 3">DSM 28057</strain>
    </source>
</reference>
<organism evidence="2 3">
    <name type="scientific">Cecembia rubra</name>
    <dbReference type="NCBI Taxonomy" id="1485585"/>
    <lineage>
        <taxon>Bacteria</taxon>
        <taxon>Pseudomonadati</taxon>
        <taxon>Bacteroidota</taxon>
        <taxon>Cytophagia</taxon>
        <taxon>Cytophagales</taxon>
        <taxon>Cyclobacteriaceae</taxon>
        <taxon>Cecembia</taxon>
    </lineage>
</organism>
<evidence type="ECO:0000313" key="3">
    <source>
        <dbReference type="Proteomes" id="UP000240708"/>
    </source>
</evidence>
<evidence type="ECO:0000313" key="2">
    <source>
        <dbReference type="EMBL" id="PSK99282.1"/>
    </source>
</evidence>
<dbReference type="Pfam" id="PF02498">
    <property type="entry name" value="Bro-N"/>
    <property type="match status" value="1"/>
</dbReference>
<dbReference type="RefSeq" id="WP_106568964.1">
    <property type="nucleotide sequence ID" value="NZ_PYGF01000017.1"/>
</dbReference>
<keyword evidence="3" id="KW-1185">Reference proteome</keyword>
<gene>
    <name evidence="2" type="ORF">CLV48_11768</name>
</gene>
<dbReference type="InterPro" id="IPR003497">
    <property type="entry name" value="BRO_N_domain"/>
</dbReference>
<comment type="caution">
    <text evidence="2">The sequence shown here is derived from an EMBL/GenBank/DDBJ whole genome shotgun (WGS) entry which is preliminary data.</text>
</comment>
<dbReference type="NCBIfam" id="NF008573">
    <property type="entry name" value="PRK11525.1"/>
    <property type="match status" value="1"/>
</dbReference>
<accession>A0A2P8DQ17</accession>
<dbReference type="Proteomes" id="UP000240708">
    <property type="component" value="Unassembled WGS sequence"/>
</dbReference>
<protein>
    <submittedName>
        <fullName evidence="2">DNA-damage-inducible protein D</fullName>
    </submittedName>
</protein>
<sequence>MKKELISELFEKFEEACYDLDGLECWSAREMQEILGYKDWRNFINAVHKASKACENSGEEIRDHFVGITKMVKIGSGTDRPIDDIALTRYACYLVAQNGDPAKPEIAFAQTYFAVQTRKQELIEKRLLDIDRVNAREKLSRSEKKLSGIIYERGIDNKSFALIRSEGDKALFGGKTTQFMKNKLGVPNTRPLADFLPTLLIKAKDFATELTSHNVVDKDLSGDQEITKEHIDNNSEVRNILLKRGVKPESLPPAEDVKKVQRRIDSTEKKILKEIKKDKK</sequence>
<proteinExistence type="predicted"/>
<name>A0A2P8DQ17_9BACT</name>
<evidence type="ECO:0000259" key="1">
    <source>
        <dbReference type="Pfam" id="PF02498"/>
    </source>
</evidence>
<dbReference type="AlphaFoldDB" id="A0A2P8DQ17"/>
<feature type="domain" description="Bro-N" evidence="1">
    <location>
        <begin position="24"/>
        <end position="112"/>
    </location>
</feature>
<dbReference type="EMBL" id="PYGF01000017">
    <property type="protein sequence ID" value="PSK99282.1"/>
    <property type="molecule type" value="Genomic_DNA"/>
</dbReference>
<dbReference type="OrthoDB" id="9803893at2"/>